<evidence type="ECO:0008006" key="3">
    <source>
        <dbReference type="Google" id="ProtNLM"/>
    </source>
</evidence>
<dbReference type="AlphaFoldDB" id="A0A1D7QYX3"/>
<protein>
    <recommendedName>
        <fullName evidence="3">DUF1836 domain-containing protein</fullName>
    </recommendedName>
</protein>
<evidence type="ECO:0000313" key="2">
    <source>
        <dbReference type="Proteomes" id="UP000094463"/>
    </source>
</evidence>
<organism evidence="1 2">
    <name type="scientific">Salisediminibacterium beveridgei</name>
    <dbReference type="NCBI Taxonomy" id="632773"/>
    <lineage>
        <taxon>Bacteria</taxon>
        <taxon>Bacillati</taxon>
        <taxon>Bacillota</taxon>
        <taxon>Bacilli</taxon>
        <taxon>Bacillales</taxon>
        <taxon>Bacillaceae</taxon>
        <taxon>Salisediminibacterium</taxon>
    </lineage>
</organism>
<dbReference type="Proteomes" id="UP000094463">
    <property type="component" value="Chromosome"/>
</dbReference>
<dbReference type="OrthoDB" id="3191472at2"/>
<dbReference type="STRING" id="632773.BBEV_2882"/>
<evidence type="ECO:0000313" key="1">
    <source>
        <dbReference type="EMBL" id="AOM84207.1"/>
    </source>
</evidence>
<keyword evidence="2" id="KW-1185">Reference proteome</keyword>
<dbReference type="EMBL" id="CP012502">
    <property type="protein sequence ID" value="AOM84207.1"/>
    <property type="molecule type" value="Genomic_DNA"/>
</dbReference>
<sequence>MTEANHNNLGRMIRQEDIPQIDLYMDQVIQLFEQVFGDTKRHDGDKIMTKTMINNYAKGGLLFPIHNKRYTKEHIMLIALIYELKGVLSMNDIKAALYAVTEQRKELPLGDIYHHYLAIADDNAIRFMADFESEWERVKGHAEEMQADGDVQQVLMILSCINQSNLYRRMAENLIDGLEDPDQRDL</sequence>
<dbReference type="KEGG" id="bbev:BBEV_2882"/>
<dbReference type="PANTHER" id="PTHR40056:SF1">
    <property type="entry name" value="DUF1836 DOMAIN-CONTAINING PROTEIN"/>
    <property type="match status" value="1"/>
</dbReference>
<gene>
    <name evidence="1" type="ORF">BBEV_2882</name>
</gene>
<name>A0A1D7QYX3_9BACI</name>
<dbReference type="PANTHER" id="PTHR40056">
    <property type="entry name" value="HYPOTHETICAL CYTOSOLIC PROTEIN"/>
    <property type="match status" value="1"/>
</dbReference>
<dbReference type="RefSeq" id="WP_084007414.1">
    <property type="nucleotide sequence ID" value="NZ_CP012502.1"/>
</dbReference>
<reference evidence="1 2" key="1">
    <citation type="submission" date="2015-08" db="EMBL/GenBank/DDBJ databases">
        <title>The complete genome sequence of Bacillus beveridgei MLTeJB.</title>
        <authorList>
            <person name="Hanson T.E."/>
            <person name="Mesa C."/>
            <person name="Basesman S.M."/>
            <person name="Oremland R.S."/>
        </authorList>
    </citation>
    <scope>NUCLEOTIDE SEQUENCE [LARGE SCALE GENOMIC DNA]</scope>
    <source>
        <strain evidence="1 2">MLTeJB</strain>
    </source>
</reference>
<dbReference type="PATRIC" id="fig|632773.3.peg.3017"/>
<proteinExistence type="predicted"/>
<dbReference type="Pfam" id="PF08876">
    <property type="entry name" value="DUF1836"/>
    <property type="match status" value="1"/>
</dbReference>
<dbReference type="InterPro" id="IPR014975">
    <property type="entry name" value="DUF1836"/>
</dbReference>
<accession>A0A1D7QYX3</accession>